<proteinExistence type="predicted"/>
<sequence>MDPPKAFPFTNEELDAAGLQGEGESLSISNFVVQAMKMMMEHPELLDLSLFMLECINYSGHHKSLSSLTLPTLSEASSFLSALTITLDATAVAPYVLSD</sequence>
<protein>
    <submittedName>
        <fullName evidence="1">Uncharacterized protein</fullName>
    </submittedName>
</protein>
<dbReference type="Proteomes" id="UP000310158">
    <property type="component" value="Unassembled WGS sequence"/>
</dbReference>
<dbReference type="OrthoDB" id="3364808at2759"/>
<comment type="caution">
    <text evidence="1">The sequence shown here is derived from an EMBL/GenBank/DDBJ whole genome shotgun (WGS) entry which is preliminary data.</text>
</comment>
<evidence type="ECO:0000313" key="1">
    <source>
        <dbReference type="EMBL" id="THH13429.1"/>
    </source>
</evidence>
<gene>
    <name evidence="1" type="ORF">EW146_g6777</name>
</gene>
<accession>A0A4S4LMR5</accession>
<reference evidence="1 2" key="1">
    <citation type="submission" date="2019-02" db="EMBL/GenBank/DDBJ databases">
        <title>Genome sequencing of the rare red list fungi Bondarzewia mesenterica.</title>
        <authorList>
            <person name="Buettner E."/>
            <person name="Kellner H."/>
        </authorList>
    </citation>
    <scope>NUCLEOTIDE SEQUENCE [LARGE SCALE GENOMIC DNA]</scope>
    <source>
        <strain evidence="1 2">DSM 108281</strain>
    </source>
</reference>
<keyword evidence="2" id="KW-1185">Reference proteome</keyword>
<dbReference type="AlphaFoldDB" id="A0A4S4LMR5"/>
<organism evidence="1 2">
    <name type="scientific">Bondarzewia mesenterica</name>
    <dbReference type="NCBI Taxonomy" id="1095465"/>
    <lineage>
        <taxon>Eukaryota</taxon>
        <taxon>Fungi</taxon>
        <taxon>Dikarya</taxon>
        <taxon>Basidiomycota</taxon>
        <taxon>Agaricomycotina</taxon>
        <taxon>Agaricomycetes</taxon>
        <taxon>Russulales</taxon>
        <taxon>Bondarzewiaceae</taxon>
        <taxon>Bondarzewia</taxon>
    </lineage>
</organism>
<dbReference type="EMBL" id="SGPL01000354">
    <property type="protein sequence ID" value="THH13429.1"/>
    <property type="molecule type" value="Genomic_DNA"/>
</dbReference>
<name>A0A4S4LMR5_9AGAM</name>
<evidence type="ECO:0000313" key="2">
    <source>
        <dbReference type="Proteomes" id="UP000310158"/>
    </source>
</evidence>